<evidence type="ECO:0000313" key="2">
    <source>
        <dbReference type="EMBL" id="TFY51132.1"/>
    </source>
</evidence>
<sequence>MLYGSMSNKAHGVAGDAKSSEKSMPKPPFLSVSLKRHISQFSRVSHQRENERGGLGGVEDGGNCISAGVNGALQEPSAREHRAACDGLVLNERRHELAAWEALLDVVADGWDPHGATDASDGLRLLRHRLQLLVAF</sequence>
<evidence type="ECO:0000313" key="3">
    <source>
        <dbReference type="Proteomes" id="UP000298327"/>
    </source>
</evidence>
<keyword evidence="3" id="KW-1185">Reference proteome</keyword>
<dbReference type="EMBL" id="SEOQ01001601">
    <property type="protein sequence ID" value="TFY51132.1"/>
    <property type="molecule type" value="Genomic_DNA"/>
</dbReference>
<reference evidence="2 3" key="1">
    <citation type="submission" date="2019-02" db="EMBL/GenBank/DDBJ databases">
        <title>Genome sequencing of the rare red list fungi Dentipellis fragilis.</title>
        <authorList>
            <person name="Buettner E."/>
            <person name="Kellner H."/>
        </authorList>
    </citation>
    <scope>NUCLEOTIDE SEQUENCE [LARGE SCALE GENOMIC DNA]</scope>
    <source>
        <strain evidence="2 3">DSM 105465</strain>
    </source>
</reference>
<name>A0A4Y9XN02_9AGAM</name>
<dbReference type="Proteomes" id="UP000298327">
    <property type="component" value="Unassembled WGS sequence"/>
</dbReference>
<organism evidence="2 3">
    <name type="scientific">Dentipellis fragilis</name>
    <dbReference type="NCBI Taxonomy" id="205917"/>
    <lineage>
        <taxon>Eukaryota</taxon>
        <taxon>Fungi</taxon>
        <taxon>Dikarya</taxon>
        <taxon>Basidiomycota</taxon>
        <taxon>Agaricomycotina</taxon>
        <taxon>Agaricomycetes</taxon>
        <taxon>Russulales</taxon>
        <taxon>Hericiaceae</taxon>
        <taxon>Dentipellis</taxon>
    </lineage>
</organism>
<evidence type="ECO:0000256" key="1">
    <source>
        <dbReference type="SAM" id="MobiDB-lite"/>
    </source>
</evidence>
<feature type="region of interest" description="Disordered" evidence="1">
    <location>
        <begin position="1"/>
        <end position="29"/>
    </location>
</feature>
<gene>
    <name evidence="2" type="ORF">EVG20_g11151</name>
</gene>
<accession>A0A4Y9XN02</accession>
<proteinExistence type="predicted"/>
<comment type="caution">
    <text evidence="2">The sequence shown here is derived from an EMBL/GenBank/DDBJ whole genome shotgun (WGS) entry which is preliminary data.</text>
</comment>
<protein>
    <submittedName>
        <fullName evidence="2">Uncharacterized protein</fullName>
    </submittedName>
</protein>
<dbReference type="AlphaFoldDB" id="A0A4Y9XN02"/>